<feature type="transmembrane region" description="Helical" evidence="1">
    <location>
        <begin position="68"/>
        <end position="86"/>
    </location>
</feature>
<feature type="transmembrane region" description="Helical" evidence="1">
    <location>
        <begin position="30"/>
        <end position="48"/>
    </location>
</feature>
<proteinExistence type="predicted"/>
<evidence type="ECO:0000313" key="2">
    <source>
        <dbReference type="EMBL" id="BAL54297.1"/>
    </source>
</evidence>
<name>H5SDR1_9ZZZZ</name>
<dbReference type="PANTHER" id="PTHR36832:SF1">
    <property type="entry name" value="SLR1174 PROTEIN"/>
    <property type="match status" value="1"/>
</dbReference>
<organism evidence="2">
    <name type="scientific">uncultured prokaryote</name>
    <dbReference type="NCBI Taxonomy" id="198431"/>
    <lineage>
        <taxon>unclassified sequences</taxon>
        <taxon>environmental samples</taxon>
    </lineage>
</organism>
<dbReference type="AlphaFoldDB" id="H5SDR1"/>
<dbReference type="EMBL" id="AP011684">
    <property type="protein sequence ID" value="BAL54297.1"/>
    <property type="molecule type" value="Genomic_DNA"/>
</dbReference>
<feature type="transmembrane region" description="Helical" evidence="1">
    <location>
        <begin position="150"/>
        <end position="177"/>
    </location>
</feature>
<evidence type="ECO:0000256" key="1">
    <source>
        <dbReference type="SAM" id="Phobius"/>
    </source>
</evidence>
<dbReference type="PANTHER" id="PTHR36832">
    <property type="entry name" value="SLR1174 PROTEIN-RELATED"/>
    <property type="match status" value="1"/>
</dbReference>
<sequence length="271" mass="31657">MWHRFRLWWRKSKAVFSIYFQDSLAYRGQAVIWILTDVVPAIVMPLVWLSAYNGRSAIGGYAPGEMVLYYLCMVTFTNFIVAHLMWDVAMEIKEGQFSVYLVRPFSYFQTVLIRNLAWRVFRLIVFIPMLALAVWLYAPHLTHTRFEWGPAFWLSLVMGHLVSFMLAYTLGLLALFFQEVFSVYNIYYIPMLFLSGQLVPIGVFPEWLQALSRYMPFQYTVALPTEVFMGRVPESLAWQGIGMQIAWTVSLYALSKLFWRKGLLYYTGVGM</sequence>
<keyword evidence="1" id="KW-0812">Transmembrane</keyword>
<accession>H5SDR1</accession>
<gene>
    <name evidence="2" type="ORF">HGMM_F14E02C14</name>
</gene>
<keyword evidence="1" id="KW-0472">Membrane</keyword>
<keyword evidence="1" id="KW-1133">Transmembrane helix</keyword>
<dbReference type="InterPro" id="IPR010390">
    <property type="entry name" value="ABC-2_transporter-like"/>
</dbReference>
<reference evidence="2" key="2">
    <citation type="journal article" date="2012" name="PLoS ONE">
        <title>A Deeply Branching Thermophilic Bacterium with an Ancient Acetyl-CoA Pathway Dominates a Subsurface Ecosystem.</title>
        <authorList>
            <person name="Takami H."/>
            <person name="Noguchi H."/>
            <person name="Takaki Y."/>
            <person name="Uchiyama I."/>
            <person name="Toyoda A."/>
            <person name="Nishi S."/>
            <person name="Chee G.-J."/>
            <person name="Arai W."/>
            <person name="Nunoura T."/>
            <person name="Itoh T."/>
            <person name="Hattori M."/>
            <person name="Takai K."/>
        </authorList>
    </citation>
    <scope>NUCLEOTIDE SEQUENCE</scope>
</reference>
<dbReference type="Pfam" id="PF06182">
    <property type="entry name" value="ABC2_membrane_6"/>
    <property type="match status" value="1"/>
</dbReference>
<feature type="transmembrane region" description="Helical" evidence="1">
    <location>
        <begin position="236"/>
        <end position="254"/>
    </location>
</feature>
<protein>
    <submittedName>
        <fullName evidence="2">Hypothetical conserved protein</fullName>
    </submittedName>
</protein>
<feature type="transmembrane region" description="Helical" evidence="1">
    <location>
        <begin position="120"/>
        <end position="138"/>
    </location>
</feature>
<feature type="transmembrane region" description="Helical" evidence="1">
    <location>
        <begin position="184"/>
        <end position="204"/>
    </location>
</feature>
<reference evidence="2" key="1">
    <citation type="journal article" date="2005" name="Environ. Microbiol.">
        <title>Genetic and functional properties of uncultivated thermophilic crenarchaeotes from a subsurface gold mine as revealed by analysis of genome fragments.</title>
        <authorList>
            <person name="Nunoura T."/>
            <person name="Hirayama H."/>
            <person name="Takami H."/>
            <person name="Oida H."/>
            <person name="Nishi S."/>
            <person name="Shimamura S."/>
            <person name="Suzuki Y."/>
            <person name="Inagaki F."/>
            <person name="Takai K."/>
            <person name="Nealson K.H."/>
            <person name="Horikoshi K."/>
        </authorList>
    </citation>
    <scope>NUCLEOTIDE SEQUENCE</scope>
</reference>